<reference evidence="1" key="1">
    <citation type="journal article" date="2017" name="Nature">
        <title>The sunflower genome provides insights into oil metabolism, flowering and Asterid evolution.</title>
        <authorList>
            <person name="Badouin H."/>
            <person name="Gouzy J."/>
            <person name="Grassa C.J."/>
            <person name="Murat F."/>
            <person name="Staton S.E."/>
            <person name="Cottret L."/>
            <person name="Lelandais-Briere C."/>
            <person name="Owens G.L."/>
            <person name="Carrere S."/>
            <person name="Mayjonade B."/>
            <person name="Legrand L."/>
            <person name="Gill N."/>
            <person name="Kane N.C."/>
            <person name="Bowers J.E."/>
            <person name="Hubner S."/>
            <person name="Bellec A."/>
            <person name="Berard A."/>
            <person name="Berges H."/>
            <person name="Blanchet N."/>
            <person name="Boniface M.C."/>
            <person name="Brunel D."/>
            <person name="Catrice O."/>
            <person name="Chaidir N."/>
            <person name="Claudel C."/>
            <person name="Donnadieu C."/>
            <person name="Faraut T."/>
            <person name="Fievet G."/>
            <person name="Helmstetter N."/>
            <person name="King M."/>
            <person name="Knapp S.J."/>
            <person name="Lai Z."/>
            <person name="Le Paslier M.C."/>
            <person name="Lippi Y."/>
            <person name="Lorenzon L."/>
            <person name="Mandel J.R."/>
            <person name="Marage G."/>
            <person name="Marchand G."/>
            <person name="Marquand E."/>
            <person name="Bret-Mestries E."/>
            <person name="Morien E."/>
            <person name="Nambeesan S."/>
            <person name="Nguyen T."/>
            <person name="Pegot-Espagnet P."/>
            <person name="Pouilly N."/>
            <person name="Raftis F."/>
            <person name="Sallet E."/>
            <person name="Schiex T."/>
            <person name="Thomas J."/>
            <person name="Vandecasteele C."/>
            <person name="Vares D."/>
            <person name="Vear F."/>
            <person name="Vautrin S."/>
            <person name="Crespi M."/>
            <person name="Mangin B."/>
            <person name="Burke J.M."/>
            <person name="Salse J."/>
            <person name="Munos S."/>
            <person name="Vincourt P."/>
            <person name="Rieseberg L.H."/>
            <person name="Langlade N.B."/>
        </authorList>
    </citation>
    <scope>NUCLEOTIDE SEQUENCE</scope>
    <source>
        <tissue evidence="1">Leaves</tissue>
    </source>
</reference>
<accession>A0A9K3MWE4</accession>
<proteinExistence type="predicted"/>
<comment type="caution">
    <text evidence="1">The sequence shown here is derived from an EMBL/GenBank/DDBJ whole genome shotgun (WGS) entry which is preliminary data.</text>
</comment>
<reference evidence="1" key="2">
    <citation type="submission" date="2020-06" db="EMBL/GenBank/DDBJ databases">
        <title>Helianthus annuus Genome sequencing and assembly Release 2.</title>
        <authorList>
            <person name="Gouzy J."/>
            <person name="Langlade N."/>
            <person name="Munos S."/>
        </authorList>
    </citation>
    <scope>NUCLEOTIDE SEQUENCE</scope>
    <source>
        <tissue evidence="1">Leaves</tissue>
    </source>
</reference>
<evidence type="ECO:0000313" key="1">
    <source>
        <dbReference type="EMBL" id="KAF5778399.1"/>
    </source>
</evidence>
<organism evidence="1 2">
    <name type="scientific">Helianthus annuus</name>
    <name type="common">Common sunflower</name>
    <dbReference type="NCBI Taxonomy" id="4232"/>
    <lineage>
        <taxon>Eukaryota</taxon>
        <taxon>Viridiplantae</taxon>
        <taxon>Streptophyta</taxon>
        <taxon>Embryophyta</taxon>
        <taxon>Tracheophyta</taxon>
        <taxon>Spermatophyta</taxon>
        <taxon>Magnoliopsida</taxon>
        <taxon>eudicotyledons</taxon>
        <taxon>Gunneridae</taxon>
        <taxon>Pentapetalae</taxon>
        <taxon>asterids</taxon>
        <taxon>campanulids</taxon>
        <taxon>Asterales</taxon>
        <taxon>Asteraceae</taxon>
        <taxon>Asteroideae</taxon>
        <taxon>Heliantheae alliance</taxon>
        <taxon>Heliantheae</taxon>
        <taxon>Helianthus</taxon>
    </lineage>
</organism>
<sequence length="57" mass="6757">MMTKHNIITIHHATSRFLVDPKISFQCFFRQLNNLFLAKSTNRTCRIILVNFGCHMF</sequence>
<gene>
    <name evidence="1" type="ORF">HanXRQr2_Chr12g0547031</name>
</gene>
<dbReference type="AlphaFoldDB" id="A0A9K3MWE4"/>
<dbReference type="Proteomes" id="UP000215914">
    <property type="component" value="Unassembled WGS sequence"/>
</dbReference>
<dbReference type="EMBL" id="MNCJ02000327">
    <property type="protein sequence ID" value="KAF5778399.1"/>
    <property type="molecule type" value="Genomic_DNA"/>
</dbReference>
<name>A0A9K3MWE4_HELAN</name>
<keyword evidence="2" id="KW-1185">Reference proteome</keyword>
<dbReference type="Gramene" id="mRNA:HanXRQr2_Chr12g0547031">
    <property type="protein sequence ID" value="CDS:HanXRQr2_Chr12g0547031.1"/>
    <property type="gene ID" value="HanXRQr2_Chr12g0547031"/>
</dbReference>
<evidence type="ECO:0000313" key="2">
    <source>
        <dbReference type="Proteomes" id="UP000215914"/>
    </source>
</evidence>
<protein>
    <submittedName>
        <fullName evidence="1">Uncharacterized protein</fullName>
    </submittedName>
</protein>